<dbReference type="AlphaFoldDB" id="I3S8D4"/>
<organism evidence="2">
    <name type="scientific">Lotus japonicus</name>
    <name type="common">Lotus corniculatus var. japonicus</name>
    <dbReference type="NCBI Taxonomy" id="34305"/>
    <lineage>
        <taxon>Eukaryota</taxon>
        <taxon>Viridiplantae</taxon>
        <taxon>Streptophyta</taxon>
        <taxon>Embryophyta</taxon>
        <taxon>Tracheophyta</taxon>
        <taxon>Spermatophyta</taxon>
        <taxon>Magnoliopsida</taxon>
        <taxon>eudicotyledons</taxon>
        <taxon>Gunneridae</taxon>
        <taxon>Pentapetalae</taxon>
        <taxon>rosids</taxon>
        <taxon>fabids</taxon>
        <taxon>Fabales</taxon>
        <taxon>Fabaceae</taxon>
        <taxon>Papilionoideae</taxon>
        <taxon>50 kb inversion clade</taxon>
        <taxon>NPAAA clade</taxon>
        <taxon>Hologalegina</taxon>
        <taxon>robinioid clade</taxon>
        <taxon>Loteae</taxon>
        <taxon>Lotus</taxon>
    </lineage>
</organism>
<name>I3S8D4_LOTJA</name>
<sequence length="52" mass="5559">MVLENSQHEHVQLGGKGMCGVSLLFSPCDPSSDFALFAFLLTACVGYLLRGV</sequence>
<evidence type="ECO:0000313" key="2">
    <source>
        <dbReference type="EMBL" id="AFK36526.1"/>
    </source>
</evidence>
<keyword evidence="1" id="KW-0472">Membrane</keyword>
<feature type="transmembrane region" description="Helical" evidence="1">
    <location>
        <begin position="34"/>
        <end position="50"/>
    </location>
</feature>
<keyword evidence="1" id="KW-1133">Transmembrane helix</keyword>
<protein>
    <submittedName>
        <fullName evidence="2">Uncharacterized protein</fullName>
    </submittedName>
</protein>
<accession>I3S8D4</accession>
<keyword evidence="1" id="KW-0812">Transmembrane</keyword>
<proteinExistence type="evidence at transcript level"/>
<evidence type="ECO:0000256" key="1">
    <source>
        <dbReference type="SAM" id="Phobius"/>
    </source>
</evidence>
<reference evidence="2" key="1">
    <citation type="submission" date="2012-05" db="EMBL/GenBank/DDBJ databases">
        <authorList>
            <person name="Krishnakumar V."/>
            <person name="Cheung F."/>
            <person name="Xiao Y."/>
            <person name="Chan A."/>
            <person name="Moskal W.A."/>
            <person name="Town C.D."/>
        </authorList>
    </citation>
    <scope>NUCLEOTIDE SEQUENCE</scope>
</reference>
<dbReference type="EMBL" id="BT136731">
    <property type="protein sequence ID" value="AFK36526.1"/>
    <property type="molecule type" value="mRNA"/>
</dbReference>